<gene>
    <name evidence="2" type="ORF">J4Q44_G00044780</name>
</gene>
<keyword evidence="3" id="KW-1185">Reference proteome</keyword>
<organism evidence="2 3">
    <name type="scientific">Coregonus suidteri</name>
    <dbReference type="NCBI Taxonomy" id="861788"/>
    <lineage>
        <taxon>Eukaryota</taxon>
        <taxon>Metazoa</taxon>
        <taxon>Chordata</taxon>
        <taxon>Craniata</taxon>
        <taxon>Vertebrata</taxon>
        <taxon>Euteleostomi</taxon>
        <taxon>Actinopterygii</taxon>
        <taxon>Neopterygii</taxon>
        <taxon>Teleostei</taxon>
        <taxon>Protacanthopterygii</taxon>
        <taxon>Salmoniformes</taxon>
        <taxon>Salmonidae</taxon>
        <taxon>Coregoninae</taxon>
        <taxon>Coregonus</taxon>
    </lineage>
</organism>
<dbReference type="AlphaFoldDB" id="A0AAN8MF07"/>
<dbReference type="Proteomes" id="UP001356427">
    <property type="component" value="Unassembled WGS sequence"/>
</dbReference>
<evidence type="ECO:0000256" key="1">
    <source>
        <dbReference type="SAM" id="Phobius"/>
    </source>
</evidence>
<keyword evidence="1" id="KW-1133">Transmembrane helix</keyword>
<feature type="transmembrane region" description="Helical" evidence="1">
    <location>
        <begin position="6"/>
        <end position="27"/>
    </location>
</feature>
<accession>A0AAN8MF07</accession>
<keyword evidence="1" id="KW-0812">Transmembrane</keyword>
<sequence>MLNQGAVMLFTGLCGALVVLSIAYYTYWSGSGPSAAEHLGQNCLLSLPEQGLWCWLTGRANGACEGNPPWLAVVCG</sequence>
<evidence type="ECO:0000313" key="3">
    <source>
        <dbReference type="Proteomes" id="UP001356427"/>
    </source>
</evidence>
<evidence type="ECO:0000313" key="2">
    <source>
        <dbReference type="EMBL" id="KAK6325136.1"/>
    </source>
</evidence>
<dbReference type="EMBL" id="JAGTTL010000003">
    <property type="protein sequence ID" value="KAK6325136.1"/>
    <property type="molecule type" value="Genomic_DNA"/>
</dbReference>
<reference evidence="2 3" key="1">
    <citation type="submission" date="2021-04" db="EMBL/GenBank/DDBJ databases">
        <authorList>
            <person name="De Guttry C."/>
            <person name="Zahm M."/>
            <person name="Klopp C."/>
            <person name="Cabau C."/>
            <person name="Louis A."/>
            <person name="Berthelot C."/>
            <person name="Parey E."/>
            <person name="Roest Crollius H."/>
            <person name="Montfort J."/>
            <person name="Robinson-Rechavi M."/>
            <person name="Bucao C."/>
            <person name="Bouchez O."/>
            <person name="Gislard M."/>
            <person name="Lluch J."/>
            <person name="Milhes M."/>
            <person name="Lampietro C."/>
            <person name="Lopez Roques C."/>
            <person name="Donnadieu C."/>
            <person name="Braasch I."/>
            <person name="Desvignes T."/>
            <person name="Postlethwait J."/>
            <person name="Bobe J."/>
            <person name="Wedekind C."/>
            <person name="Guiguen Y."/>
        </authorList>
    </citation>
    <scope>NUCLEOTIDE SEQUENCE [LARGE SCALE GENOMIC DNA]</scope>
    <source>
        <strain evidence="2">Cs_M1</strain>
        <tissue evidence="2">Blood</tissue>
    </source>
</reference>
<protein>
    <submittedName>
        <fullName evidence="2">Uncharacterized protein</fullName>
    </submittedName>
</protein>
<proteinExistence type="predicted"/>
<keyword evidence="1" id="KW-0472">Membrane</keyword>
<name>A0AAN8MF07_9TELE</name>
<comment type="caution">
    <text evidence="2">The sequence shown here is derived from an EMBL/GenBank/DDBJ whole genome shotgun (WGS) entry which is preliminary data.</text>
</comment>